<evidence type="ECO:0000313" key="1">
    <source>
        <dbReference type="EMBL" id="KGF95919.1"/>
    </source>
</evidence>
<reference evidence="2" key="1">
    <citation type="journal article" date="2014" name="Sci. Data">
        <title>Genomes of diverse isolates of the marine cyanobacterium Prochlorococcus.</title>
        <authorList>
            <person name="Biller S."/>
            <person name="Berube P."/>
            <person name="Thompson J."/>
            <person name="Kelly L."/>
            <person name="Roggensack S."/>
            <person name="Awad L."/>
            <person name="Roache-Johnson K."/>
            <person name="Ding H."/>
            <person name="Giovannoni S.J."/>
            <person name="Moore L.R."/>
            <person name="Chisholm S.W."/>
        </authorList>
    </citation>
    <scope>NUCLEOTIDE SEQUENCE [LARGE SCALE GENOMIC DNA]</scope>
    <source>
        <strain evidence="2">MIT 9201</strain>
    </source>
</reference>
<accession>A0A0A2A5Z5</accession>
<proteinExistence type="predicted"/>
<name>A0A0A2A5Z5_PROMR</name>
<dbReference type="AlphaFoldDB" id="A0A0A2A5Z5"/>
<organism evidence="1 2">
    <name type="scientific">Prochlorococcus marinus str. MIT 9201</name>
    <dbReference type="NCBI Taxonomy" id="93057"/>
    <lineage>
        <taxon>Bacteria</taxon>
        <taxon>Bacillati</taxon>
        <taxon>Cyanobacteriota</taxon>
        <taxon>Cyanophyceae</taxon>
        <taxon>Synechococcales</taxon>
        <taxon>Prochlorococcaceae</taxon>
        <taxon>Prochlorococcus</taxon>
    </lineage>
</organism>
<comment type="caution">
    <text evidence="1">The sequence shown here is derived from an EMBL/GenBank/DDBJ whole genome shotgun (WGS) entry which is preliminary data.</text>
</comment>
<sequence length="56" mass="6529">MSIKAKRPPISPPFNLSKFDLIKSIDKKTIVALREEIFKKANGYKGFNNIFWQNMN</sequence>
<dbReference type="Proteomes" id="UP000030355">
    <property type="component" value="Unassembled WGS sequence"/>
</dbReference>
<evidence type="ECO:0000313" key="2">
    <source>
        <dbReference type="Proteomes" id="UP000030355"/>
    </source>
</evidence>
<protein>
    <submittedName>
        <fullName evidence="1">Uncharacterized protein</fullName>
    </submittedName>
</protein>
<dbReference type="EMBL" id="JNAL01000011">
    <property type="protein sequence ID" value="KGF95919.1"/>
    <property type="molecule type" value="Genomic_DNA"/>
</dbReference>
<gene>
    <name evidence="1" type="ORF">EU95_1001</name>
</gene>